<comment type="caution">
    <text evidence="8">The sequence shown here is derived from an EMBL/GenBank/DDBJ whole genome shotgun (WGS) entry which is preliminary data.</text>
</comment>
<dbReference type="GO" id="GO:0009055">
    <property type="term" value="F:electron transfer activity"/>
    <property type="evidence" value="ECO:0007669"/>
    <property type="project" value="TreeGrafter"/>
</dbReference>
<dbReference type="Gene3D" id="3.10.20.30">
    <property type="match status" value="1"/>
</dbReference>
<keyword evidence="4" id="KW-0408">Iron</keyword>
<comment type="cofactor">
    <cofactor evidence="6">
        <name>[2Fe-2S] cluster</name>
        <dbReference type="ChEBI" id="CHEBI:190135"/>
    </cofactor>
</comment>
<gene>
    <name evidence="8" type="ORF">ESZ00_18435</name>
</gene>
<dbReference type="InterPro" id="IPR018298">
    <property type="entry name" value="Adrenodoxin_Fe-S_BS"/>
</dbReference>
<accession>A0A4Q1S8K1</accession>
<evidence type="ECO:0000256" key="6">
    <source>
        <dbReference type="ARBA" id="ARBA00034078"/>
    </source>
</evidence>
<dbReference type="PROSITE" id="PS00814">
    <property type="entry name" value="ADX"/>
    <property type="match status" value="1"/>
</dbReference>
<dbReference type="PRINTS" id="PR00355">
    <property type="entry name" value="ADRENODOXIN"/>
</dbReference>
<keyword evidence="2" id="KW-0001">2Fe-2S</keyword>
<dbReference type="PANTHER" id="PTHR23426:SF65">
    <property type="entry name" value="FERREDOXIN-2, MITOCHONDRIAL"/>
    <property type="match status" value="1"/>
</dbReference>
<dbReference type="InterPro" id="IPR036010">
    <property type="entry name" value="2Fe-2S_ferredoxin-like_sf"/>
</dbReference>
<dbReference type="GO" id="GO:0046872">
    <property type="term" value="F:metal ion binding"/>
    <property type="evidence" value="ECO:0007669"/>
    <property type="project" value="UniProtKB-KW"/>
</dbReference>
<dbReference type="AlphaFoldDB" id="A0A4Q1S8K1"/>
<keyword evidence="9" id="KW-1185">Reference proteome</keyword>
<evidence type="ECO:0000313" key="9">
    <source>
        <dbReference type="Proteomes" id="UP000290253"/>
    </source>
</evidence>
<dbReference type="OrthoDB" id="9810588at2"/>
<dbReference type="PROSITE" id="PS51085">
    <property type="entry name" value="2FE2S_FER_2"/>
    <property type="match status" value="1"/>
</dbReference>
<dbReference type="PANTHER" id="PTHR23426">
    <property type="entry name" value="FERREDOXIN/ADRENODOXIN"/>
    <property type="match status" value="1"/>
</dbReference>
<sequence length="147" mass="16049">MSEQKTQEIDLSKPPAPNMVRVTFLPEGKTVEFEYGTMPYDHHGKPMSFLDVAENYNIFLDHACGGACACTTCHILVKEGEAGISEAEDEELDRLDMAPGLELSSRLGCQAVITGPGTYVVEIPSWNRNYVSEGKPLALGNSEQPKS</sequence>
<evidence type="ECO:0000256" key="2">
    <source>
        <dbReference type="ARBA" id="ARBA00022714"/>
    </source>
</evidence>
<dbReference type="EMBL" id="SDMK01000005">
    <property type="protein sequence ID" value="RXS93330.1"/>
    <property type="molecule type" value="Genomic_DNA"/>
</dbReference>
<comment type="similarity">
    <text evidence="1">Belongs to the adrenodoxin/putidaredoxin family.</text>
</comment>
<reference evidence="8 9" key="1">
    <citation type="journal article" date="2016" name="Int. J. Syst. Evol. Microbiol.">
        <title>Acidipila dinghuensis sp. nov., an acidobacterium isolated from forest soil.</title>
        <authorList>
            <person name="Jiang Y.W."/>
            <person name="Wang J."/>
            <person name="Chen M.H."/>
            <person name="Lv Y.Y."/>
            <person name="Qiu L.H."/>
        </authorList>
    </citation>
    <scope>NUCLEOTIDE SEQUENCE [LARGE SCALE GENOMIC DNA]</scope>
    <source>
        <strain evidence="8 9">DHOF10</strain>
    </source>
</reference>
<keyword evidence="5" id="KW-0411">Iron-sulfur</keyword>
<dbReference type="RefSeq" id="WP_129209873.1">
    <property type="nucleotide sequence ID" value="NZ_BMGU01000002.1"/>
</dbReference>
<dbReference type="InterPro" id="IPR001055">
    <property type="entry name" value="Adrenodoxin-like"/>
</dbReference>
<proteinExistence type="inferred from homology"/>
<evidence type="ECO:0000256" key="5">
    <source>
        <dbReference type="ARBA" id="ARBA00023014"/>
    </source>
</evidence>
<name>A0A4Q1S8K1_9BACT</name>
<dbReference type="SUPFAM" id="SSF54292">
    <property type="entry name" value="2Fe-2S ferredoxin-like"/>
    <property type="match status" value="1"/>
</dbReference>
<dbReference type="GO" id="GO:0140647">
    <property type="term" value="P:P450-containing electron transport chain"/>
    <property type="evidence" value="ECO:0007669"/>
    <property type="project" value="InterPro"/>
</dbReference>
<evidence type="ECO:0000256" key="3">
    <source>
        <dbReference type="ARBA" id="ARBA00022723"/>
    </source>
</evidence>
<dbReference type="Proteomes" id="UP000290253">
    <property type="component" value="Unassembled WGS sequence"/>
</dbReference>
<dbReference type="InterPro" id="IPR012675">
    <property type="entry name" value="Beta-grasp_dom_sf"/>
</dbReference>
<keyword evidence="3" id="KW-0479">Metal-binding</keyword>
<dbReference type="GO" id="GO:0051537">
    <property type="term" value="F:2 iron, 2 sulfur cluster binding"/>
    <property type="evidence" value="ECO:0007669"/>
    <property type="project" value="UniProtKB-KW"/>
</dbReference>
<dbReference type="CDD" id="cd00207">
    <property type="entry name" value="fer2"/>
    <property type="match status" value="1"/>
</dbReference>
<feature type="domain" description="2Fe-2S ferredoxin-type" evidence="7">
    <location>
        <begin position="20"/>
        <end position="127"/>
    </location>
</feature>
<evidence type="ECO:0000259" key="7">
    <source>
        <dbReference type="PROSITE" id="PS51085"/>
    </source>
</evidence>
<organism evidence="8 9">
    <name type="scientific">Silvibacterium dinghuense</name>
    <dbReference type="NCBI Taxonomy" id="1560006"/>
    <lineage>
        <taxon>Bacteria</taxon>
        <taxon>Pseudomonadati</taxon>
        <taxon>Acidobacteriota</taxon>
        <taxon>Terriglobia</taxon>
        <taxon>Terriglobales</taxon>
        <taxon>Acidobacteriaceae</taxon>
        <taxon>Silvibacterium</taxon>
    </lineage>
</organism>
<evidence type="ECO:0000256" key="4">
    <source>
        <dbReference type="ARBA" id="ARBA00023004"/>
    </source>
</evidence>
<protein>
    <submittedName>
        <fullName evidence="8">2Fe-2S iron-sulfur cluster binding domain-containing protein</fullName>
    </submittedName>
</protein>
<dbReference type="InterPro" id="IPR001041">
    <property type="entry name" value="2Fe-2S_ferredoxin-type"/>
</dbReference>
<evidence type="ECO:0000256" key="1">
    <source>
        <dbReference type="ARBA" id="ARBA00010914"/>
    </source>
</evidence>
<evidence type="ECO:0000313" key="8">
    <source>
        <dbReference type="EMBL" id="RXS93330.1"/>
    </source>
</evidence>
<dbReference type="Pfam" id="PF00111">
    <property type="entry name" value="Fer2"/>
    <property type="match status" value="1"/>
</dbReference>